<dbReference type="GO" id="GO:0005743">
    <property type="term" value="C:mitochondrial inner membrane"/>
    <property type="evidence" value="ECO:0007669"/>
    <property type="project" value="TreeGrafter"/>
</dbReference>
<feature type="binding site" evidence="5">
    <location>
        <position position="309"/>
    </location>
    <ligand>
        <name>Mg(2+)</name>
        <dbReference type="ChEBI" id="CHEBI:18420"/>
        <note>catalytic</note>
    </ligand>
</feature>
<evidence type="ECO:0000259" key="8">
    <source>
        <dbReference type="SMART" id="SM00892"/>
    </source>
</evidence>
<dbReference type="InterPro" id="IPR044929">
    <property type="entry name" value="DNA/RNA_non-sp_Endonuclease_sf"/>
</dbReference>
<evidence type="ECO:0000256" key="6">
    <source>
        <dbReference type="SAM" id="MobiDB-lite"/>
    </source>
</evidence>
<dbReference type="GO" id="GO:0046872">
    <property type="term" value="F:metal ion binding"/>
    <property type="evidence" value="ECO:0007669"/>
    <property type="project" value="UniProtKB-KW"/>
</dbReference>
<keyword evidence="7" id="KW-1133">Transmembrane helix</keyword>
<feature type="compositionally biased region" description="Low complexity" evidence="6">
    <location>
        <begin position="45"/>
        <end position="62"/>
    </location>
</feature>
<keyword evidence="7" id="KW-0812">Transmembrane</keyword>
<dbReference type="FunFam" id="3.40.570.10:FF:000007">
    <property type="entry name" value="Alkaline nuclease"/>
    <property type="match status" value="1"/>
</dbReference>
<evidence type="ECO:0000256" key="7">
    <source>
        <dbReference type="SAM" id="Phobius"/>
    </source>
</evidence>
<dbReference type="SUPFAM" id="SSF54060">
    <property type="entry name" value="His-Me finger endonucleases"/>
    <property type="match status" value="1"/>
</dbReference>
<feature type="region of interest" description="Disordered" evidence="6">
    <location>
        <begin position="43"/>
        <end position="63"/>
    </location>
</feature>
<evidence type="ECO:0000256" key="5">
    <source>
        <dbReference type="PIRSR" id="PIRSR640255-2"/>
    </source>
</evidence>
<dbReference type="PANTHER" id="PTHR13966:SF19">
    <property type="entry name" value="NUCLEASE EXOG, MITOCHONDRIAL"/>
    <property type="match status" value="1"/>
</dbReference>
<evidence type="ECO:0000313" key="9">
    <source>
        <dbReference type="EMBL" id="CAH1113796.1"/>
    </source>
</evidence>
<dbReference type="GO" id="GO:0004521">
    <property type="term" value="F:RNA endonuclease activity"/>
    <property type="evidence" value="ECO:0007669"/>
    <property type="project" value="TreeGrafter"/>
</dbReference>
<keyword evidence="2" id="KW-0540">Nuclease</keyword>
<evidence type="ECO:0000256" key="3">
    <source>
        <dbReference type="ARBA" id="ARBA00022759"/>
    </source>
</evidence>
<reference evidence="9" key="1">
    <citation type="submission" date="2022-01" db="EMBL/GenBank/DDBJ databases">
        <authorList>
            <person name="King R."/>
        </authorList>
    </citation>
    <scope>NUCLEOTIDE SEQUENCE</scope>
</reference>
<keyword evidence="3" id="KW-0255">Endonuclease</keyword>
<keyword evidence="7" id="KW-0472">Membrane</keyword>
<dbReference type="GO" id="GO:0003676">
    <property type="term" value="F:nucleic acid binding"/>
    <property type="evidence" value="ECO:0007669"/>
    <property type="project" value="InterPro"/>
</dbReference>
<dbReference type="Pfam" id="PF01223">
    <property type="entry name" value="Endonuclease_NS"/>
    <property type="match status" value="1"/>
</dbReference>
<dbReference type="AlphaFoldDB" id="A0A9P0GL91"/>
<organism evidence="9 10">
    <name type="scientific">Psylliodes chrysocephalus</name>
    <dbReference type="NCBI Taxonomy" id="3402493"/>
    <lineage>
        <taxon>Eukaryota</taxon>
        <taxon>Metazoa</taxon>
        <taxon>Ecdysozoa</taxon>
        <taxon>Arthropoda</taxon>
        <taxon>Hexapoda</taxon>
        <taxon>Insecta</taxon>
        <taxon>Pterygota</taxon>
        <taxon>Neoptera</taxon>
        <taxon>Endopterygota</taxon>
        <taxon>Coleoptera</taxon>
        <taxon>Polyphaga</taxon>
        <taxon>Cucujiformia</taxon>
        <taxon>Chrysomeloidea</taxon>
        <taxon>Chrysomelidae</taxon>
        <taxon>Galerucinae</taxon>
        <taxon>Alticini</taxon>
        <taxon>Psylliodes</taxon>
    </lineage>
</organism>
<evidence type="ECO:0000256" key="2">
    <source>
        <dbReference type="ARBA" id="ARBA00022722"/>
    </source>
</evidence>
<dbReference type="InterPro" id="IPR044925">
    <property type="entry name" value="His-Me_finger_sf"/>
</dbReference>
<feature type="active site" description="Proton acceptor" evidence="4">
    <location>
        <position position="279"/>
    </location>
</feature>
<proteinExistence type="inferred from homology"/>
<evidence type="ECO:0000256" key="1">
    <source>
        <dbReference type="ARBA" id="ARBA00010052"/>
    </source>
</evidence>
<feature type="domain" description="DNA/RNA non-specific endonuclease/pyrophosphatase/phosphodiesterase" evidence="8">
    <location>
        <begin position="192"/>
        <end position="438"/>
    </location>
</feature>
<keyword evidence="5" id="KW-0479">Metal-binding</keyword>
<dbReference type="PANTHER" id="PTHR13966">
    <property type="entry name" value="ENDONUCLEASE RELATED"/>
    <property type="match status" value="1"/>
</dbReference>
<dbReference type="SMART" id="SM00892">
    <property type="entry name" value="Endonuclease_NS"/>
    <property type="match status" value="1"/>
</dbReference>
<dbReference type="OrthoDB" id="5960141at2759"/>
<evidence type="ECO:0000313" key="10">
    <source>
        <dbReference type="Proteomes" id="UP001153636"/>
    </source>
</evidence>
<dbReference type="GO" id="GO:0005634">
    <property type="term" value="C:nucleus"/>
    <property type="evidence" value="ECO:0007669"/>
    <property type="project" value="TreeGrafter"/>
</dbReference>
<dbReference type="InterPro" id="IPR040255">
    <property type="entry name" value="Non-specific_endonuclease"/>
</dbReference>
<feature type="transmembrane region" description="Helical" evidence="7">
    <location>
        <begin position="16"/>
        <end position="39"/>
    </location>
</feature>
<sequence length="457" mass="51054">MAIRYKLLEFDSRRKVVIAAAIISVSVIILIITCVLVFGEKKVTDSSSSNGGRGSDTNNTGSCEILSSTPNSPLLIYSGTTTLIYPVPASNTTTIPHNQTIDLSCPGNQVRIGQNQFGPLVTVTCKKGDLFIVGGTEVRFTNASCSRRVNPTVKQLFIQDIPENDTISDCYKIKDINVTIGSIGFTIDQNRSLSFIKICFNTDSRIALYSYYELTAAINYRAKNVSTASFRQDDIFYRMAVSNAQLYNNNQITTLNRILGLDATSDKYINNKTFISRGHLAAKSDFYYAMLQTASYRYINVAPQWSTLNGGNWNQIEIDVRNYASNNKTNLQTWTGTYGIASLPNVDNITENLYLYVVETDRRNSPCFPIPAIFWKLVYDPLSQKGIVLIGHNNPHVNVTEDSQKVCDIDVSGRVTWLNWDKNNIIKGYSYACSYNDNRFQTTVSYVPKIVVKGLLV</sequence>
<gene>
    <name evidence="9" type="ORF">PSYICH_LOCUS13862</name>
</gene>
<dbReference type="GO" id="GO:0006309">
    <property type="term" value="P:apoptotic DNA fragmentation"/>
    <property type="evidence" value="ECO:0007669"/>
    <property type="project" value="TreeGrafter"/>
</dbReference>
<protein>
    <recommendedName>
        <fullName evidence="8">DNA/RNA non-specific endonuclease/pyrophosphatase/phosphodiesterase domain-containing protein</fullName>
    </recommendedName>
</protein>
<evidence type="ECO:0000256" key="4">
    <source>
        <dbReference type="PIRSR" id="PIRSR640255-1"/>
    </source>
</evidence>
<dbReference type="Gene3D" id="3.40.570.10">
    <property type="entry name" value="Extracellular Endonuclease, subunit A"/>
    <property type="match status" value="1"/>
</dbReference>
<accession>A0A9P0GL91</accession>
<dbReference type="EMBL" id="OV651819">
    <property type="protein sequence ID" value="CAH1113796.1"/>
    <property type="molecule type" value="Genomic_DNA"/>
</dbReference>
<name>A0A9P0GL91_9CUCU</name>
<keyword evidence="3" id="KW-0378">Hydrolase</keyword>
<dbReference type="InterPro" id="IPR001604">
    <property type="entry name" value="Endo_G_ENPP1-like_dom"/>
</dbReference>
<dbReference type="Proteomes" id="UP001153636">
    <property type="component" value="Chromosome 7"/>
</dbReference>
<keyword evidence="10" id="KW-1185">Reference proteome</keyword>
<dbReference type="GO" id="GO:0000014">
    <property type="term" value="F:single-stranded DNA endodeoxyribonuclease activity"/>
    <property type="evidence" value="ECO:0007669"/>
    <property type="project" value="TreeGrafter"/>
</dbReference>
<comment type="similarity">
    <text evidence="1">Belongs to the DNA/RNA non-specific endonuclease family.</text>
</comment>